<gene>
    <name evidence="1" type="ordered locus">Desal_1609</name>
</gene>
<dbReference type="Gene3D" id="1.10.10.410">
    <property type="match status" value="1"/>
</dbReference>
<dbReference type="Pfam" id="PF09424">
    <property type="entry name" value="YqeY"/>
    <property type="match status" value="1"/>
</dbReference>
<protein>
    <submittedName>
        <fullName evidence="1">GatB/YqeY family protein</fullName>
    </submittedName>
</protein>
<dbReference type="EMBL" id="CP001649">
    <property type="protein sequence ID" value="ACS79671.1"/>
    <property type="molecule type" value="Genomic_DNA"/>
</dbReference>
<dbReference type="RefSeq" id="WP_015851487.1">
    <property type="nucleotide sequence ID" value="NC_012881.1"/>
</dbReference>
<dbReference type="InterPro" id="IPR019004">
    <property type="entry name" value="YqeY/Aim41"/>
</dbReference>
<accession>C6BSW7</accession>
<dbReference type="SUPFAM" id="SSF89095">
    <property type="entry name" value="GatB/YqeY motif"/>
    <property type="match status" value="1"/>
</dbReference>
<evidence type="ECO:0000313" key="2">
    <source>
        <dbReference type="Proteomes" id="UP000002601"/>
    </source>
</evidence>
<dbReference type="GO" id="GO:0016884">
    <property type="term" value="F:carbon-nitrogen ligase activity, with glutamine as amido-N-donor"/>
    <property type="evidence" value="ECO:0007669"/>
    <property type="project" value="InterPro"/>
</dbReference>
<dbReference type="OrthoDB" id="9788127at2"/>
<dbReference type="KEGG" id="dsa:Desal_1609"/>
<sequence>MSLIEQIDKDYIAAFKAKDDVKKAVLRHLKTAIKNRIVELKGETLSDDEVLDLVAKQIKQRKDSIEQYNAAGRPELAEIEAVEVEALSGYMPEQLSEEEVAAAIDKAIADLGASSMQDMGKVMKAITEAYKGQVDGKVVSGLVRARLS</sequence>
<dbReference type="PANTHER" id="PTHR28055">
    <property type="entry name" value="ALTERED INHERITANCE OF MITOCHONDRIA PROTEIN 41, MITOCHONDRIAL"/>
    <property type="match status" value="1"/>
</dbReference>
<dbReference type="HOGENOM" id="CLU_079430_2_2_7"/>
<dbReference type="Gene3D" id="1.10.1510.10">
    <property type="entry name" value="Uncharacterised protein YqeY/AIM41 PF09424, N-terminal domain"/>
    <property type="match status" value="1"/>
</dbReference>
<dbReference type="eggNOG" id="COG1610">
    <property type="taxonomic scope" value="Bacteria"/>
</dbReference>
<dbReference type="InterPro" id="IPR023168">
    <property type="entry name" value="GatB_Yqey_C_2"/>
</dbReference>
<reference evidence="1 2" key="1">
    <citation type="submission" date="2009-06" db="EMBL/GenBank/DDBJ databases">
        <title>Complete sequence of Desulfovibrio salexigens DSM 2638.</title>
        <authorList>
            <consortium name="US DOE Joint Genome Institute"/>
            <person name="Lucas S."/>
            <person name="Copeland A."/>
            <person name="Lapidus A."/>
            <person name="Glavina del Rio T."/>
            <person name="Tice H."/>
            <person name="Bruce D."/>
            <person name="Goodwin L."/>
            <person name="Pitluck S."/>
            <person name="Munk A.C."/>
            <person name="Brettin T."/>
            <person name="Detter J.C."/>
            <person name="Han C."/>
            <person name="Tapia R."/>
            <person name="Larimer F."/>
            <person name="Land M."/>
            <person name="Hauser L."/>
            <person name="Kyrpides N."/>
            <person name="Anderson I."/>
            <person name="Wall J.D."/>
            <person name="Arkin A.P."/>
            <person name="Dehal P."/>
            <person name="Chivian D."/>
            <person name="Giles B."/>
            <person name="Hazen T.C."/>
        </authorList>
    </citation>
    <scope>NUCLEOTIDE SEQUENCE [LARGE SCALE GENOMIC DNA]</scope>
    <source>
        <strain evidence="2">ATCC 14822 / DSM 2638 / NCIMB 8403 / VKM B-1763</strain>
    </source>
</reference>
<keyword evidence="2" id="KW-1185">Reference proteome</keyword>
<proteinExistence type="predicted"/>
<organism evidence="1 2">
    <name type="scientific">Maridesulfovibrio salexigens (strain ATCC 14822 / DSM 2638 / NCIMB 8403 / VKM B-1763)</name>
    <name type="common">Desulfovibrio salexigens</name>
    <dbReference type="NCBI Taxonomy" id="526222"/>
    <lineage>
        <taxon>Bacteria</taxon>
        <taxon>Pseudomonadati</taxon>
        <taxon>Thermodesulfobacteriota</taxon>
        <taxon>Desulfovibrionia</taxon>
        <taxon>Desulfovibrionales</taxon>
        <taxon>Desulfovibrionaceae</taxon>
        <taxon>Maridesulfovibrio</taxon>
    </lineage>
</organism>
<dbReference type="Proteomes" id="UP000002601">
    <property type="component" value="Chromosome"/>
</dbReference>
<dbReference type="InterPro" id="IPR003789">
    <property type="entry name" value="Asn/Gln_tRNA_amidoTrase-B-like"/>
</dbReference>
<name>C6BSW7_MARSD</name>
<dbReference type="AlphaFoldDB" id="C6BSW7"/>
<dbReference type="InterPro" id="IPR042184">
    <property type="entry name" value="YqeY/Aim41_N"/>
</dbReference>
<dbReference type="STRING" id="526222.Desal_1609"/>
<evidence type="ECO:0000313" key="1">
    <source>
        <dbReference type="EMBL" id="ACS79671.1"/>
    </source>
</evidence>
<dbReference type="PANTHER" id="PTHR28055:SF1">
    <property type="entry name" value="ALTERED INHERITANCE OF MITOCHONDRIA PROTEIN 41, MITOCHONDRIAL"/>
    <property type="match status" value="1"/>
</dbReference>